<dbReference type="InterPro" id="IPR036526">
    <property type="entry name" value="C-N_Hydrolase_sf"/>
</dbReference>
<evidence type="ECO:0000259" key="3">
    <source>
        <dbReference type="PROSITE" id="PS50263"/>
    </source>
</evidence>
<dbReference type="EMBL" id="CP063982">
    <property type="protein sequence ID" value="UOD49204.1"/>
    <property type="molecule type" value="Genomic_DNA"/>
</dbReference>
<dbReference type="PANTHER" id="PTHR23088:SF27">
    <property type="entry name" value="DEAMINATED GLUTATHIONE AMIDASE"/>
    <property type="match status" value="1"/>
</dbReference>
<dbReference type="CDD" id="cd07572">
    <property type="entry name" value="nit"/>
    <property type="match status" value="1"/>
</dbReference>
<dbReference type="InterPro" id="IPR003010">
    <property type="entry name" value="C-N_Hydrolase"/>
</dbReference>
<dbReference type="InterPro" id="IPR045254">
    <property type="entry name" value="Nit1/2_C-N_Hydrolase"/>
</dbReference>
<dbReference type="PROSITE" id="PS50263">
    <property type="entry name" value="CN_HYDROLASE"/>
    <property type="match status" value="1"/>
</dbReference>
<keyword evidence="2 4" id="KW-0378">Hydrolase</keyword>
<dbReference type="Pfam" id="PF00795">
    <property type="entry name" value="CN_hydrolase"/>
    <property type="match status" value="1"/>
</dbReference>
<reference evidence="4 5" key="1">
    <citation type="submission" date="2020-11" db="EMBL/GenBank/DDBJ databases">
        <title>Algicoccus daihaiensis sp.nov., isolated from Daihai Lake in Inner Mongolia.</title>
        <authorList>
            <person name="Kai J."/>
        </authorList>
    </citation>
    <scope>NUCLEOTIDE SEQUENCE [LARGE SCALE GENOMIC DNA]</scope>
    <source>
        <strain evidence="5">f23</strain>
    </source>
</reference>
<evidence type="ECO:0000256" key="2">
    <source>
        <dbReference type="ARBA" id="ARBA00022801"/>
    </source>
</evidence>
<dbReference type="RefSeq" id="WP_243477323.1">
    <property type="nucleotide sequence ID" value="NZ_CP063982.1"/>
</dbReference>
<accession>A0ABY4AME0</accession>
<dbReference type="PANTHER" id="PTHR23088">
    <property type="entry name" value="NITRILASE-RELATED"/>
    <property type="match status" value="1"/>
</dbReference>
<dbReference type="Proteomes" id="UP000831607">
    <property type="component" value="Chromosome"/>
</dbReference>
<dbReference type="SUPFAM" id="SSF56317">
    <property type="entry name" value="Carbon-nitrogen hydrolase"/>
    <property type="match status" value="1"/>
</dbReference>
<dbReference type="Gene3D" id="3.60.110.10">
    <property type="entry name" value="Carbon-nitrogen hydrolase"/>
    <property type="match status" value="1"/>
</dbReference>
<feature type="domain" description="CN hydrolase" evidence="3">
    <location>
        <begin position="5"/>
        <end position="253"/>
    </location>
</feature>
<evidence type="ECO:0000256" key="1">
    <source>
        <dbReference type="ARBA" id="ARBA00010613"/>
    </source>
</evidence>
<dbReference type="GO" id="GO:0016787">
    <property type="term" value="F:hydrolase activity"/>
    <property type="evidence" value="ECO:0007669"/>
    <property type="project" value="UniProtKB-KW"/>
</dbReference>
<evidence type="ECO:0000313" key="4">
    <source>
        <dbReference type="EMBL" id="UOD49204.1"/>
    </source>
</evidence>
<protein>
    <submittedName>
        <fullName evidence="4">Carbon-nitrogen hydrolase family protein</fullName>
    </submittedName>
</protein>
<evidence type="ECO:0000313" key="5">
    <source>
        <dbReference type="Proteomes" id="UP000831607"/>
    </source>
</evidence>
<keyword evidence="5" id="KW-1185">Reference proteome</keyword>
<dbReference type="InterPro" id="IPR001110">
    <property type="entry name" value="UPF0012_CS"/>
</dbReference>
<sequence>MVDRFLVAAVQMVSSDDVQANIESAKAGAREAATKGAQLVVLPEYFCLLSPRDDAKKEIAEDYGDGPIQTALAQLARETKLWLVGGTLPLKGNEIGKTDRVFNTQLVFSPDGEVVARYDKIHLFNFDNGAESYNESKSVVAGHEPRIAELPLGKVGLSTCYDLRFPELYRAMGEVDLIVVPAAFTETTGRAHWEPLLRARAIENQTYVLASAQGGEHPGARRTWGHSMLIDPWGEIITQMTFGPGVLVGEISGERLRSVRSSLPALKNRVL</sequence>
<gene>
    <name evidence="4" type="ORF">DHf2319_06720</name>
</gene>
<proteinExistence type="inferred from homology"/>
<name>A0ABY4AME0_9BURK</name>
<dbReference type="PROSITE" id="PS01227">
    <property type="entry name" value="UPF0012"/>
    <property type="match status" value="1"/>
</dbReference>
<comment type="similarity">
    <text evidence="1">Belongs to the carbon-nitrogen hydrolase superfamily. NIT1/NIT2 family.</text>
</comment>
<organism evidence="4 5">
    <name type="scientific">Orrella daihaiensis</name>
    <dbReference type="NCBI Taxonomy" id="2782176"/>
    <lineage>
        <taxon>Bacteria</taxon>
        <taxon>Pseudomonadati</taxon>
        <taxon>Pseudomonadota</taxon>
        <taxon>Betaproteobacteria</taxon>
        <taxon>Burkholderiales</taxon>
        <taxon>Alcaligenaceae</taxon>
        <taxon>Orrella</taxon>
    </lineage>
</organism>